<dbReference type="InterPro" id="IPR046947">
    <property type="entry name" value="LytR-like"/>
</dbReference>
<proteinExistence type="predicted"/>
<evidence type="ECO:0000259" key="1">
    <source>
        <dbReference type="PROSITE" id="PS50930"/>
    </source>
</evidence>
<sequence length="150" mass="16862">MKVNFHQDKSLLDNEMVVEVSANQLSQPVIDLIKTLSNDNYSSKVLPITIDDKTKMIQFKDIIAIEVLKTDLTIVTNSQIFEVKGQLKNMLSKLPIESFAQVSKSAIINLDHLQSIEAGFSGNMVAILSHQVKMGISRKYLSDLKLKLRM</sequence>
<name>A0A0R1RCX3_9LACO</name>
<dbReference type="InterPro" id="IPR007492">
    <property type="entry name" value="LytTR_DNA-bd_dom"/>
</dbReference>
<dbReference type="Pfam" id="PF04397">
    <property type="entry name" value="LytTR"/>
    <property type="match status" value="1"/>
</dbReference>
<dbReference type="KEGG" id="lol:LACOL_1086"/>
<dbReference type="PROSITE" id="PS50930">
    <property type="entry name" value="HTH_LYTTR"/>
    <property type="match status" value="1"/>
</dbReference>
<dbReference type="OrthoDB" id="2136316at2"/>
<dbReference type="STRING" id="1423778.FC70_GL001494"/>
<dbReference type="Gene3D" id="2.40.50.1020">
    <property type="entry name" value="LytTr DNA-binding domain"/>
    <property type="match status" value="1"/>
</dbReference>
<dbReference type="PANTHER" id="PTHR37299">
    <property type="entry name" value="TRANSCRIPTIONAL REGULATOR-RELATED"/>
    <property type="match status" value="1"/>
</dbReference>
<keyword evidence="3" id="KW-1185">Reference proteome</keyword>
<dbReference type="AlphaFoldDB" id="A0A0R1RCX3"/>
<evidence type="ECO:0000313" key="2">
    <source>
        <dbReference type="EMBL" id="KRL54695.1"/>
    </source>
</evidence>
<feature type="domain" description="HTH LytTR-type" evidence="1">
    <location>
        <begin position="46"/>
        <end position="150"/>
    </location>
</feature>
<comment type="caution">
    <text evidence="2">The sequence shown here is derived from an EMBL/GenBank/DDBJ whole genome shotgun (WGS) entry which is preliminary data.</text>
</comment>
<dbReference type="GO" id="GO:0003677">
    <property type="term" value="F:DNA binding"/>
    <property type="evidence" value="ECO:0007669"/>
    <property type="project" value="InterPro"/>
</dbReference>
<dbReference type="EMBL" id="AZFE01000032">
    <property type="protein sequence ID" value="KRL54695.1"/>
    <property type="molecule type" value="Genomic_DNA"/>
</dbReference>
<accession>A0A0R1RCX3</accession>
<dbReference type="GO" id="GO:0000156">
    <property type="term" value="F:phosphorelay response regulator activity"/>
    <property type="evidence" value="ECO:0007669"/>
    <property type="project" value="InterPro"/>
</dbReference>
<gene>
    <name evidence="2" type="ORF">FC70_GL001494</name>
</gene>
<dbReference type="PANTHER" id="PTHR37299:SF4">
    <property type="entry name" value="TRANSCRIPTIONAL REGULATOR"/>
    <property type="match status" value="1"/>
</dbReference>
<organism evidence="2 3">
    <name type="scientific">Paucilactobacillus oligofermentans DSM 15707 = LMG 22743</name>
    <dbReference type="NCBI Taxonomy" id="1423778"/>
    <lineage>
        <taxon>Bacteria</taxon>
        <taxon>Bacillati</taxon>
        <taxon>Bacillota</taxon>
        <taxon>Bacilli</taxon>
        <taxon>Lactobacillales</taxon>
        <taxon>Lactobacillaceae</taxon>
        <taxon>Paucilactobacillus</taxon>
    </lineage>
</organism>
<reference evidence="2 3" key="1">
    <citation type="journal article" date="2015" name="Genome Announc.">
        <title>Expanding the biotechnology potential of lactobacilli through comparative genomics of 213 strains and associated genera.</title>
        <authorList>
            <person name="Sun Z."/>
            <person name="Harris H.M."/>
            <person name="McCann A."/>
            <person name="Guo C."/>
            <person name="Argimon S."/>
            <person name="Zhang W."/>
            <person name="Yang X."/>
            <person name="Jeffery I.B."/>
            <person name="Cooney J.C."/>
            <person name="Kagawa T.F."/>
            <person name="Liu W."/>
            <person name="Song Y."/>
            <person name="Salvetti E."/>
            <person name="Wrobel A."/>
            <person name="Rasinkangas P."/>
            <person name="Parkhill J."/>
            <person name="Rea M.C."/>
            <person name="O'Sullivan O."/>
            <person name="Ritari J."/>
            <person name="Douillard F.P."/>
            <person name="Paul Ross R."/>
            <person name="Yang R."/>
            <person name="Briner A.E."/>
            <person name="Felis G.E."/>
            <person name="de Vos W.M."/>
            <person name="Barrangou R."/>
            <person name="Klaenhammer T.R."/>
            <person name="Caufield P.W."/>
            <person name="Cui Y."/>
            <person name="Zhang H."/>
            <person name="O'Toole P.W."/>
        </authorList>
    </citation>
    <scope>NUCLEOTIDE SEQUENCE [LARGE SCALE GENOMIC DNA]</scope>
    <source>
        <strain evidence="2 3">DSM 15707</strain>
    </source>
</reference>
<evidence type="ECO:0000313" key="3">
    <source>
        <dbReference type="Proteomes" id="UP000051697"/>
    </source>
</evidence>
<dbReference type="RefSeq" id="WP_057890420.1">
    <property type="nucleotide sequence ID" value="NZ_AZFE01000032.1"/>
</dbReference>
<dbReference type="PATRIC" id="fig|1423778.4.peg.1530"/>
<protein>
    <recommendedName>
        <fullName evidence="1">HTH LytTR-type domain-containing protein</fullName>
    </recommendedName>
</protein>
<dbReference type="Proteomes" id="UP000051697">
    <property type="component" value="Unassembled WGS sequence"/>
</dbReference>
<dbReference type="SMART" id="SM00850">
    <property type="entry name" value="LytTR"/>
    <property type="match status" value="1"/>
</dbReference>